<keyword evidence="2" id="KW-1185">Reference proteome</keyword>
<dbReference type="AlphaFoldDB" id="A0A4R5Q3G9"/>
<evidence type="ECO:0000313" key="1">
    <source>
        <dbReference type="EMBL" id="TDH57430.1"/>
    </source>
</evidence>
<dbReference type="EMBL" id="SMSJ01000210">
    <property type="protein sequence ID" value="TDH57430.1"/>
    <property type="molecule type" value="Genomic_DNA"/>
</dbReference>
<accession>A0A4R5Q3G9</accession>
<proteinExistence type="predicted"/>
<protein>
    <submittedName>
        <fullName evidence="1">Uncharacterized protein</fullName>
    </submittedName>
</protein>
<comment type="caution">
    <text evidence="1">The sequence shown here is derived from an EMBL/GenBank/DDBJ whole genome shotgun (WGS) entry which is preliminary data.</text>
</comment>
<gene>
    <name evidence="1" type="ORF">E2C06_35910</name>
</gene>
<organism evidence="1 2">
    <name type="scientific">Dankookia rubra</name>
    <dbReference type="NCBI Taxonomy" id="1442381"/>
    <lineage>
        <taxon>Bacteria</taxon>
        <taxon>Pseudomonadati</taxon>
        <taxon>Pseudomonadota</taxon>
        <taxon>Alphaproteobacteria</taxon>
        <taxon>Acetobacterales</taxon>
        <taxon>Roseomonadaceae</taxon>
        <taxon>Dankookia</taxon>
    </lineage>
</organism>
<sequence length="134" mass="14395">MIFDLLHGGYHRSGLSSDKWVSRETGGSSRSHDAAVRLALLLLHRCAPGVIEIASTGSLQDWQHTAALVAEILVVFEHTVELPKLAAAPQDSAAPGARARRRVKDTTEQMLAAGAETALAAYRGYVRAERSLHG</sequence>
<reference evidence="1 2" key="1">
    <citation type="journal article" date="2016" name="J. Microbiol.">
        <title>Dankookia rubra gen. nov., sp. nov., an alphaproteobacterium isolated from sediment of a shallow stream.</title>
        <authorList>
            <person name="Kim W.H."/>
            <person name="Kim D.H."/>
            <person name="Kang K."/>
            <person name="Ahn T.Y."/>
        </authorList>
    </citation>
    <scope>NUCLEOTIDE SEQUENCE [LARGE SCALE GENOMIC DNA]</scope>
    <source>
        <strain evidence="1 2">JCM30602</strain>
    </source>
</reference>
<name>A0A4R5Q3G9_9PROT</name>
<evidence type="ECO:0000313" key="2">
    <source>
        <dbReference type="Proteomes" id="UP000295096"/>
    </source>
</evidence>
<dbReference type="Proteomes" id="UP000295096">
    <property type="component" value="Unassembled WGS sequence"/>
</dbReference>